<proteinExistence type="predicted"/>
<sequence>MEIKDLKRPELLLPVGTKDMALAAIHNGADAIFMGVPGFNARGRSHDFQIEEVKDIIDTCHLHGVKVNLAFNILIFQNEFQGAVEVLEKILPLKPDAFIVQDLGLVRLIRQMAPNQRVHASTQMSITNAEAISWLDDLGIQRFVLARENSISEIQSIKKNTTKEIEVFVHGALCVSYSGQCFTSEGIGGRSANRGQCAQSCRFTYEMHVDGEKKDLQGKSFLVSPQDLCGINEVPKLLEAGVDCFKVEGRLKTPEYVATAARSFDEAITSAQTGQPLGSPVTLKKQMATAFSRGFYSGWFHGVNHQELVEGTYSAHRGFEFGKITRVNTNSLEVELSDLTFLQGLKADFIKPGDGILWVFKDHQGQSAEKGGFVFAVKNLSARKFELEFSRDISMDGIYLGARVFYNHDKDLKKDVALSVEDKQRKKRLPVFIRAEASLGQPLKVQYTDGTYTVTAVSENICEAAKNRGLNSEDLKEELFALMGSPFRGEGFECVIDSSTPLFLPNRQVKELRQKLVKELADLRIQNGAAPVIPPQDEVMSWIASKKVSKNATAGLKLNLLLRDKGQAEDVANAVKTGELSASGINLAILDFEFGLDFGPSLNVLRAVGLKVGVATTRILKPLEQRNIKHLASLNPDAILARNLGAVQYLQANNYQGQILGDFSLNVANHLTAEYLLNKGISTLCLGYDLNHLQVSELIQAGQADRFEVTAYQYMPSFHMEHCVFAAFLSKGSSFKDCGKPCEKHDVKLKDQFGNWHQIKPDQECRNTMYNGTSQSAARYVKEWESFGLGYIRYEALKERGAELITKIQAHLDFISGKKNLDSLIKDLGNVESYGLSESHFQREKEYQSRKKELRV</sequence>
<evidence type="ECO:0000313" key="2">
    <source>
        <dbReference type="EMBL" id="KYG62446.1"/>
    </source>
</evidence>
<dbReference type="PANTHER" id="PTHR30217">
    <property type="entry name" value="PEPTIDASE U32 FAMILY"/>
    <property type="match status" value="1"/>
</dbReference>
<name>A0A150WHQ4_BDEBC</name>
<dbReference type="AlphaFoldDB" id="A0A150WHQ4"/>
<gene>
    <name evidence="2" type="ORF">AZI86_16570</name>
</gene>
<comment type="caution">
    <text evidence="2">The sequence shown here is derived from an EMBL/GenBank/DDBJ whole genome shotgun (WGS) entry which is preliminary data.</text>
</comment>
<dbReference type="Pfam" id="PF12392">
    <property type="entry name" value="DUF3656"/>
    <property type="match status" value="1"/>
</dbReference>
<reference evidence="2 3" key="1">
    <citation type="submission" date="2016-03" db="EMBL/GenBank/DDBJ databases">
        <authorList>
            <person name="Ploux O."/>
        </authorList>
    </citation>
    <scope>NUCLEOTIDE SEQUENCE [LARGE SCALE GENOMIC DNA]</scope>
    <source>
        <strain evidence="2 3">R0</strain>
    </source>
</reference>
<keyword evidence="3" id="KW-1185">Reference proteome</keyword>
<dbReference type="OrthoDB" id="9758184at2"/>
<organism evidence="2 3">
    <name type="scientific">Bdellovibrio bacteriovorus</name>
    <dbReference type="NCBI Taxonomy" id="959"/>
    <lineage>
        <taxon>Bacteria</taxon>
        <taxon>Pseudomonadati</taxon>
        <taxon>Bdellovibrionota</taxon>
        <taxon>Bdellovibrionia</taxon>
        <taxon>Bdellovibrionales</taxon>
        <taxon>Pseudobdellovibrionaceae</taxon>
        <taxon>Bdellovibrio</taxon>
    </lineage>
</organism>
<dbReference type="EMBL" id="LUKE01000005">
    <property type="protein sequence ID" value="KYG62446.1"/>
    <property type="molecule type" value="Genomic_DNA"/>
</dbReference>
<dbReference type="InterPro" id="IPR051454">
    <property type="entry name" value="RNA/ubiquinone_mod_enzymes"/>
</dbReference>
<evidence type="ECO:0000313" key="3">
    <source>
        <dbReference type="Proteomes" id="UP000075320"/>
    </source>
</evidence>
<protein>
    <submittedName>
        <fullName evidence="2">Collagenase</fullName>
    </submittedName>
</protein>
<dbReference type="PANTHER" id="PTHR30217:SF10">
    <property type="entry name" value="23S RRNA 5-HYDROXYCYTIDINE C2501 SYNTHASE"/>
    <property type="match status" value="1"/>
</dbReference>
<evidence type="ECO:0000259" key="1">
    <source>
        <dbReference type="Pfam" id="PF12392"/>
    </source>
</evidence>
<accession>A0A150WHQ4</accession>
<dbReference type="RefSeq" id="WP_061836407.1">
    <property type="nucleotide sequence ID" value="NZ_LUKE01000005.1"/>
</dbReference>
<dbReference type="InterPro" id="IPR001539">
    <property type="entry name" value="Peptidase_U32"/>
</dbReference>
<dbReference type="Pfam" id="PF01136">
    <property type="entry name" value="Peptidase_U32"/>
    <property type="match status" value="2"/>
</dbReference>
<dbReference type="Proteomes" id="UP000075320">
    <property type="component" value="Unassembled WGS sequence"/>
</dbReference>
<feature type="domain" description="Peptidase U32 collagenase" evidence="1">
    <location>
        <begin position="404"/>
        <end position="525"/>
    </location>
</feature>
<dbReference type="InterPro" id="IPR020988">
    <property type="entry name" value="Pept_U32_collagenase"/>
</dbReference>